<keyword evidence="2 8" id="KW-0808">Transferase</keyword>
<dbReference type="Pfam" id="PF17941">
    <property type="entry name" value="PP_kinase_C_1"/>
    <property type="match status" value="1"/>
</dbReference>
<dbReference type="SUPFAM" id="SSF140356">
    <property type="entry name" value="PPK N-terminal domain-like"/>
    <property type="match status" value="1"/>
</dbReference>
<protein>
    <recommendedName>
        <fullName evidence="8 9">Polyphosphate kinase</fullName>
        <ecNumber evidence="8 9">2.7.4.1</ecNumber>
    </recommendedName>
    <alternativeName>
        <fullName evidence="8">ATP-polyphosphate phosphotransferase</fullName>
    </alternativeName>
    <alternativeName>
        <fullName evidence="8">Polyphosphoric acid kinase</fullName>
    </alternativeName>
</protein>
<dbReference type="SUPFAM" id="SSF143724">
    <property type="entry name" value="PHP14-like"/>
    <property type="match status" value="1"/>
</dbReference>
<dbReference type="InterPro" id="IPR036830">
    <property type="entry name" value="PP_kinase_middle_dom_sf"/>
</dbReference>
<dbReference type="CDD" id="cd09164">
    <property type="entry name" value="PLDc_EcPPK1_C1_like"/>
    <property type="match status" value="1"/>
</dbReference>
<reference evidence="11 12" key="1">
    <citation type="submission" date="2020-03" db="EMBL/GenBank/DDBJ databases">
        <title>Complete genome sequence of Orbus sp. IPMB12 (BCRC 80908).</title>
        <authorList>
            <person name="Lo W.-S."/>
            <person name="Chang T.-H."/>
            <person name="Kuo C.-H."/>
        </authorList>
    </citation>
    <scope>NUCLEOTIDE SEQUENCE [LARGE SCALE GENOMIC DNA]</scope>
    <source>
        <strain evidence="11 12">IPMB12</strain>
    </source>
</reference>
<dbReference type="GO" id="GO:0006799">
    <property type="term" value="P:polyphosphate biosynthetic process"/>
    <property type="evidence" value="ECO:0007669"/>
    <property type="project" value="UniProtKB-UniRule"/>
</dbReference>
<dbReference type="GO" id="GO:0009358">
    <property type="term" value="C:polyphosphate kinase complex"/>
    <property type="evidence" value="ECO:0007669"/>
    <property type="project" value="InterPro"/>
</dbReference>
<keyword evidence="1 8" id="KW-0597">Phosphoprotein</keyword>
<dbReference type="FunCoup" id="A0A6G9ICY4">
    <property type="interactions" value="250"/>
</dbReference>
<keyword evidence="6 8" id="KW-0067">ATP-binding</keyword>
<dbReference type="KEGG" id="orb:IPMB12_10600"/>
<comment type="function">
    <text evidence="8 9">Catalyzes the reversible transfer of the terminal phosphate of ATP to form a long-chain polyphosphate (polyP).</text>
</comment>
<dbReference type="NCBIfam" id="NF003917">
    <property type="entry name" value="PRK05443.1-1"/>
    <property type="match status" value="1"/>
</dbReference>
<organism evidence="11 12">
    <name type="scientific">Zophobihabitans entericus</name>
    <dbReference type="NCBI Taxonomy" id="1635327"/>
    <lineage>
        <taxon>Bacteria</taxon>
        <taxon>Pseudomonadati</taxon>
        <taxon>Pseudomonadota</taxon>
        <taxon>Gammaproteobacteria</taxon>
        <taxon>Orbales</taxon>
        <taxon>Orbaceae</taxon>
        <taxon>Zophobihabitans</taxon>
    </lineage>
</organism>
<dbReference type="Gene3D" id="1.20.58.310">
    <property type="entry name" value="Polyphosphate kinase N-terminal domain"/>
    <property type="match status" value="1"/>
</dbReference>
<accession>A0A6G9ICY4</accession>
<gene>
    <name evidence="11" type="primary">ppk1</name>
    <name evidence="8" type="synonym">ppk</name>
    <name evidence="11" type="ORF">IPMB12_10600</name>
</gene>
<dbReference type="RefSeq" id="WP_166917393.1">
    <property type="nucleotide sequence ID" value="NZ_CP050253.1"/>
</dbReference>
<proteinExistence type="inferred from homology"/>
<feature type="binding site" evidence="8">
    <location>
        <position position="402"/>
    </location>
    <ligand>
        <name>Mg(2+)</name>
        <dbReference type="ChEBI" id="CHEBI:18420"/>
    </ligand>
</feature>
<dbReference type="EC" id="2.7.4.1" evidence="8 9"/>
<dbReference type="HAMAP" id="MF_00347">
    <property type="entry name" value="Polyphosphate_kinase"/>
    <property type="match status" value="1"/>
</dbReference>
<evidence type="ECO:0000256" key="6">
    <source>
        <dbReference type="ARBA" id="ARBA00022840"/>
    </source>
</evidence>
<feature type="binding site" evidence="8">
    <location>
        <position position="561"/>
    </location>
    <ligand>
        <name>ATP</name>
        <dbReference type="ChEBI" id="CHEBI:30616"/>
    </ligand>
</feature>
<keyword evidence="12" id="KW-1185">Reference proteome</keyword>
<dbReference type="GO" id="GO:0008976">
    <property type="term" value="F:polyphosphate kinase activity"/>
    <property type="evidence" value="ECO:0007669"/>
    <property type="project" value="UniProtKB-UniRule"/>
</dbReference>
<comment type="catalytic activity">
    <reaction evidence="8 9">
        <text>[phosphate](n) + ATP = [phosphate](n+1) + ADP</text>
        <dbReference type="Rhea" id="RHEA:19573"/>
        <dbReference type="Rhea" id="RHEA-COMP:9859"/>
        <dbReference type="Rhea" id="RHEA-COMP:14280"/>
        <dbReference type="ChEBI" id="CHEBI:16838"/>
        <dbReference type="ChEBI" id="CHEBI:30616"/>
        <dbReference type="ChEBI" id="CHEBI:456216"/>
        <dbReference type="EC" id="2.7.4.1"/>
    </reaction>
</comment>
<dbReference type="InterPro" id="IPR036832">
    <property type="entry name" value="PPK_N_dom_sf"/>
</dbReference>
<feature type="binding site" evidence="8">
    <location>
        <position position="45"/>
    </location>
    <ligand>
        <name>ATP</name>
        <dbReference type="ChEBI" id="CHEBI:30616"/>
    </ligand>
</feature>
<keyword evidence="7 8" id="KW-0460">Magnesium</keyword>
<dbReference type="PROSITE" id="PS50035">
    <property type="entry name" value="PLD"/>
    <property type="match status" value="1"/>
</dbReference>
<dbReference type="Pfam" id="PF13090">
    <property type="entry name" value="PP_kinase_C"/>
    <property type="match status" value="1"/>
</dbReference>
<dbReference type="Pfam" id="PF02503">
    <property type="entry name" value="PP_kinase"/>
    <property type="match status" value="1"/>
</dbReference>
<keyword evidence="3 8" id="KW-0479">Metal-binding</keyword>
<dbReference type="AlphaFoldDB" id="A0A6G9ICY4"/>
<sequence>MNQENVYLKKELSWLAFNERVLQESADQSTPLIERIRFLGIYANNLDEFYKVQFADLKRTVLINQEQGNSSGSSQLLKQVQQRVMQSEVQFEALYNELLLEMARNQIFLVNERQLTSHQEEWIRLYFKQNLRQYITPILLDSYTDLIQFLKDDFSYLAVEIINGTETKYALLEIPSDKVSRFVLLPSSAASKNKSIIFLDNILRYCLSDIFKIFFDATEFNAYSIKITRDAEYDIIYELDASFLDLMSLGLKQRLTAEPVRFIYQKNMPKELIELLMRKLKISAYDAIPGGRYPNFKDLMHFPSLGRPNLLNKPLPPLSYQRFKKFRNAFDTIREQDVLLYYPYYSFEHVLEIMRQASFDPNVTQIRINIYRVAKDSRIVNAMINAANNGKKVMVVVELQARFDEQANIHWAKRLTESGVKVIFSPTRLKIHAKLFLIDRRENGEIVRYAHVGSGNFNEKTARLYTDFSLLTADPNITAEVRKVFNFIEEPYKPVTFEHLLVSPQNTRDRLYYFIQREIDNAAQGNYAAIRLKINSLTDQGLIDKLYEASRSGVKIRIVCRGMCVLVPGIADLSENIVVTSIVDRFLEHARVYIFENGGEQDTYISSADWMPRNIDGRIEVGVKVVNPALKKVIHDIFSIQTSDNVKARIIDKEFSNKYVQRGNKRKVRAQLAIYDYLKQRESDPN</sequence>
<dbReference type="InParanoid" id="A0A6G9ICY4"/>
<dbReference type="InterPro" id="IPR025200">
    <property type="entry name" value="PPK_C_dom2"/>
</dbReference>
<evidence type="ECO:0000256" key="9">
    <source>
        <dbReference type="RuleBase" id="RU003800"/>
    </source>
</evidence>
<dbReference type="GO" id="GO:0005524">
    <property type="term" value="F:ATP binding"/>
    <property type="evidence" value="ECO:0007669"/>
    <property type="project" value="UniProtKB-KW"/>
</dbReference>
<keyword evidence="5 8" id="KW-0418">Kinase</keyword>
<evidence type="ECO:0000256" key="5">
    <source>
        <dbReference type="ARBA" id="ARBA00022777"/>
    </source>
</evidence>
<name>A0A6G9ICY4_9GAMM</name>
<dbReference type="InterPro" id="IPR001736">
    <property type="entry name" value="PLipase_D/transphosphatidylase"/>
</dbReference>
<evidence type="ECO:0000256" key="7">
    <source>
        <dbReference type="ARBA" id="ARBA00022842"/>
    </source>
</evidence>
<evidence type="ECO:0000256" key="3">
    <source>
        <dbReference type="ARBA" id="ARBA00022723"/>
    </source>
</evidence>
<feature type="active site" description="Phosphohistidine intermediate" evidence="8">
    <location>
        <position position="432"/>
    </location>
</feature>
<dbReference type="PANTHER" id="PTHR30218:SF0">
    <property type="entry name" value="POLYPHOSPHATE KINASE"/>
    <property type="match status" value="1"/>
</dbReference>
<dbReference type="EMBL" id="CP050253">
    <property type="protein sequence ID" value="QIQ22096.1"/>
    <property type="molecule type" value="Genomic_DNA"/>
</dbReference>
<dbReference type="Proteomes" id="UP000501168">
    <property type="component" value="Chromosome"/>
</dbReference>
<evidence type="ECO:0000313" key="12">
    <source>
        <dbReference type="Proteomes" id="UP000501168"/>
    </source>
</evidence>
<evidence type="ECO:0000256" key="8">
    <source>
        <dbReference type="HAMAP-Rule" id="MF_00347"/>
    </source>
</evidence>
<feature type="binding site" evidence="8">
    <location>
        <position position="465"/>
    </location>
    <ligand>
        <name>ATP</name>
        <dbReference type="ChEBI" id="CHEBI:30616"/>
    </ligand>
</feature>
<dbReference type="SUPFAM" id="SSF56024">
    <property type="entry name" value="Phospholipase D/nuclease"/>
    <property type="match status" value="2"/>
</dbReference>
<dbReference type="Pfam" id="PF13089">
    <property type="entry name" value="PP_kinase_N"/>
    <property type="match status" value="1"/>
</dbReference>
<dbReference type="InterPro" id="IPR024953">
    <property type="entry name" value="PP_kinase_middle"/>
</dbReference>
<dbReference type="Gene3D" id="3.30.870.10">
    <property type="entry name" value="Endonuclease Chain A"/>
    <property type="match status" value="2"/>
</dbReference>
<comment type="similarity">
    <text evidence="8 9">Belongs to the polyphosphate kinase 1 (PPK1) family.</text>
</comment>
<comment type="PTM">
    <text evidence="8 9">An intermediate of this reaction is the autophosphorylated ppk in which a phosphate is covalently linked to a histidine residue through a N-P bond.</text>
</comment>
<dbReference type="GO" id="GO:0046872">
    <property type="term" value="F:metal ion binding"/>
    <property type="evidence" value="ECO:0007669"/>
    <property type="project" value="UniProtKB-KW"/>
</dbReference>
<evidence type="ECO:0000256" key="1">
    <source>
        <dbReference type="ARBA" id="ARBA00022553"/>
    </source>
</evidence>
<feature type="domain" description="PLD phosphodiesterase" evidence="10">
    <location>
        <begin position="427"/>
        <end position="461"/>
    </location>
</feature>
<keyword evidence="4 8" id="KW-0547">Nucleotide-binding</keyword>
<feature type="binding site" evidence="8">
    <location>
        <position position="589"/>
    </location>
    <ligand>
        <name>ATP</name>
        <dbReference type="ChEBI" id="CHEBI:30616"/>
    </ligand>
</feature>
<dbReference type="InterPro" id="IPR025198">
    <property type="entry name" value="PPK_N_dom"/>
</dbReference>
<evidence type="ECO:0000313" key="11">
    <source>
        <dbReference type="EMBL" id="QIQ22096.1"/>
    </source>
</evidence>
<feature type="binding site" evidence="8">
    <location>
        <position position="372"/>
    </location>
    <ligand>
        <name>Mg(2+)</name>
        <dbReference type="ChEBI" id="CHEBI:18420"/>
    </ligand>
</feature>
<dbReference type="InterPro" id="IPR003414">
    <property type="entry name" value="PP_kinase"/>
</dbReference>
<comment type="cofactor">
    <cofactor evidence="8">
        <name>Mg(2+)</name>
        <dbReference type="ChEBI" id="CHEBI:18420"/>
    </cofactor>
</comment>
<evidence type="ECO:0000256" key="4">
    <source>
        <dbReference type="ARBA" id="ARBA00022741"/>
    </source>
</evidence>
<evidence type="ECO:0000259" key="10">
    <source>
        <dbReference type="PROSITE" id="PS50035"/>
    </source>
</evidence>
<dbReference type="FunFam" id="3.30.870.10:FF:000001">
    <property type="entry name" value="Polyphosphate kinase"/>
    <property type="match status" value="1"/>
</dbReference>
<dbReference type="NCBIfam" id="TIGR03705">
    <property type="entry name" value="poly_P_kin"/>
    <property type="match status" value="1"/>
</dbReference>
<dbReference type="PANTHER" id="PTHR30218">
    <property type="entry name" value="POLYPHOSPHATE KINASE"/>
    <property type="match status" value="1"/>
</dbReference>
<evidence type="ECO:0000256" key="2">
    <source>
        <dbReference type="ARBA" id="ARBA00022679"/>
    </source>
</evidence>
<dbReference type="InterPro" id="IPR041108">
    <property type="entry name" value="PP_kinase_C_1"/>
</dbReference>
<dbReference type="CDD" id="cd09167">
    <property type="entry name" value="PLDc_EcPPK1_C2_like"/>
    <property type="match status" value="1"/>
</dbReference>
<dbReference type="Gene3D" id="3.30.1840.10">
    <property type="entry name" value="Polyphosphate kinase middle domain"/>
    <property type="match status" value="1"/>
</dbReference>
<dbReference type="PIRSF" id="PIRSF015589">
    <property type="entry name" value="PP_kinase"/>
    <property type="match status" value="1"/>
</dbReference>